<dbReference type="Gene3D" id="2.60.40.790">
    <property type="match status" value="1"/>
</dbReference>
<accession>I7M6J7</accession>
<dbReference type="GeneID" id="7840962"/>
<dbReference type="Proteomes" id="UP000009168">
    <property type="component" value="Unassembled WGS sequence"/>
</dbReference>
<feature type="compositionally biased region" description="Low complexity" evidence="2">
    <location>
        <begin position="132"/>
        <end position="155"/>
    </location>
</feature>
<feature type="domain" description="SGS" evidence="3">
    <location>
        <begin position="295"/>
        <end position="393"/>
    </location>
</feature>
<comment type="similarity">
    <text evidence="1">Belongs to the SGT1 family.</text>
</comment>
<dbReference type="AlphaFoldDB" id="I7M6J7"/>
<dbReference type="KEGG" id="tet:TTHERM_00471060"/>
<dbReference type="InParanoid" id="I7M6J7"/>
<dbReference type="Pfam" id="PF05002">
    <property type="entry name" value="SGS"/>
    <property type="match status" value="1"/>
</dbReference>
<dbReference type="InterPro" id="IPR044563">
    <property type="entry name" value="Sgt1-like"/>
</dbReference>
<evidence type="ECO:0000259" key="3">
    <source>
        <dbReference type="PROSITE" id="PS51048"/>
    </source>
</evidence>
<feature type="region of interest" description="Disordered" evidence="2">
    <location>
        <begin position="370"/>
        <end position="393"/>
    </location>
</feature>
<evidence type="ECO:0000256" key="1">
    <source>
        <dbReference type="ARBA" id="ARBA00008509"/>
    </source>
</evidence>
<dbReference type="PANTHER" id="PTHR45862">
    <property type="entry name" value="PROTEIN SGT1 HOMOLOG"/>
    <property type="match status" value="1"/>
</dbReference>
<dbReference type="GO" id="GO:0051087">
    <property type="term" value="F:protein-folding chaperone binding"/>
    <property type="evidence" value="ECO:0007669"/>
    <property type="project" value="InterPro"/>
</dbReference>
<dbReference type="Pfam" id="PF13181">
    <property type="entry name" value="TPR_8"/>
    <property type="match status" value="1"/>
</dbReference>
<gene>
    <name evidence="5" type="ORF">TTHERM_00471060</name>
</gene>
<evidence type="ECO:0000256" key="2">
    <source>
        <dbReference type="SAM" id="MobiDB-lite"/>
    </source>
</evidence>
<dbReference type="Pfam" id="PF04969">
    <property type="entry name" value="CS"/>
    <property type="match status" value="1"/>
</dbReference>
<feature type="domain" description="CS" evidence="4">
    <location>
        <begin position="173"/>
        <end position="263"/>
    </location>
</feature>
<feature type="region of interest" description="Disordered" evidence="2">
    <location>
        <begin position="125"/>
        <end position="160"/>
    </location>
</feature>
<dbReference type="InterPro" id="IPR007699">
    <property type="entry name" value="SGS_dom"/>
</dbReference>
<protein>
    <submittedName>
        <fullName evidence="5">SGS domain protein</fullName>
    </submittedName>
</protein>
<evidence type="ECO:0000313" key="6">
    <source>
        <dbReference type="Proteomes" id="UP000009168"/>
    </source>
</evidence>
<dbReference type="InterPro" id="IPR011990">
    <property type="entry name" value="TPR-like_helical_dom_sf"/>
</dbReference>
<organism evidence="5 6">
    <name type="scientific">Tetrahymena thermophila (strain SB210)</name>
    <dbReference type="NCBI Taxonomy" id="312017"/>
    <lineage>
        <taxon>Eukaryota</taxon>
        <taxon>Sar</taxon>
        <taxon>Alveolata</taxon>
        <taxon>Ciliophora</taxon>
        <taxon>Intramacronucleata</taxon>
        <taxon>Oligohymenophorea</taxon>
        <taxon>Hymenostomatida</taxon>
        <taxon>Tetrahymenina</taxon>
        <taxon>Tetrahymenidae</taxon>
        <taxon>Tetrahymena</taxon>
    </lineage>
</organism>
<sequence length="393" mass="43748">MSSEDFIRGSTALSVGDYDQAVALLTQSLVANQSYDALVQKARALTELNNLESALADSTSAIALDGARPEAYFVKGTALFRKGDIKGAQAELQHAFERSSSSLQNVVKRWLNKCEAELSNKDFKGSVPVSASSTNTTNTTTTTTTTTNTTTSNTTEEVKHSDKPKVADILSGTGKIAYTWYQTTKSVGIEINHSLQRKEDLKTIFEAKKVDISFPIGNGSDYDLTLDLFDEIVPETVKVTVHLSKIEIVMEKKKPDQSWKSLNGTVKFEEIPTAKTETNQTEAKKVVVQAANPPSYPTSSLKKKNWDKIDMEIEEDMKKNKSEYLISDDPMKGIFKQIYDASDENTKRAMMKSYLTSGGTVLSTNWDEVKDKDYEGKDRPEAPKGQEWRKWEK</sequence>
<dbReference type="InterPro" id="IPR007052">
    <property type="entry name" value="CS_dom"/>
</dbReference>
<dbReference type="EMBL" id="GG662622">
    <property type="protein sequence ID" value="EAR85333.2"/>
    <property type="molecule type" value="Genomic_DNA"/>
</dbReference>
<dbReference type="PROSITE" id="PS51048">
    <property type="entry name" value="SGS"/>
    <property type="match status" value="1"/>
</dbReference>
<name>I7M6J7_TETTS</name>
<dbReference type="OrthoDB" id="1898560at2759"/>
<dbReference type="RefSeq" id="XP_001032996.2">
    <property type="nucleotide sequence ID" value="XM_001032996.2"/>
</dbReference>
<dbReference type="InterPro" id="IPR019734">
    <property type="entry name" value="TPR_rpt"/>
</dbReference>
<dbReference type="eggNOG" id="KOG1309">
    <property type="taxonomic scope" value="Eukaryota"/>
</dbReference>
<dbReference type="SUPFAM" id="SSF48452">
    <property type="entry name" value="TPR-like"/>
    <property type="match status" value="1"/>
</dbReference>
<keyword evidence="6" id="KW-1185">Reference proteome</keyword>
<dbReference type="Gene3D" id="1.25.40.10">
    <property type="entry name" value="Tetratricopeptide repeat domain"/>
    <property type="match status" value="1"/>
</dbReference>
<dbReference type="CDD" id="cd06466">
    <property type="entry name" value="p23_CS_SGT1_like"/>
    <property type="match status" value="1"/>
</dbReference>
<dbReference type="STRING" id="312017.I7M6J7"/>
<dbReference type="PROSITE" id="PS51203">
    <property type="entry name" value="CS"/>
    <property type="match status" value="1"/>
</dbReference>
<evidence type="ECO:0000313" key="5">
    <source>
        <dbReference type="EMBL" id="EAR85333.2"/>
    </source>
</evidence>
<proteinExistence type="inferred from homology"/>
<evidence type="ECO:0000259" key="4">
    <source>
        <dbReference type="PROSITE" id="PS51203"/>
    </source>
</evidence>
<dbReference type="SUPFAM" id="SSF49764">
    <property type="entry name" value="HSP20-like chaperones"/>
    <property type="match status" value="1"/>
</dbReference>
<reference evidence="6" key="1">
    <citation type="journal article" date="2006" name="PLoS Biol.">
        <title>Macronuclear genome sequence of the ciliate Tetrahymena thermophila, a model eukaryote.</title>
        <authorList>
            <person name="Eisen J.A."/>
            <person name="Coyne R.S."/>
            <person name="Wu M."/>
            <person name="Wu D."/>
            <person name="Thiagarajan M."/>
            <person name="Wortman J.R."/>
            <person name="Badger J.H."/>
            <person name="Ren Q."/>
            <person name="Amedeo P."/>
            <person name="Jones K.M."/>
            <person name="Tallon L.J."/>
            <person name="Delcher A.L."/>
            <person name="Salzberg S.L."/>
            <person name="Silva J.C."/>
            <person name="Haas B.J."/>
            <person name="Majoros W.H."/>
            <person name="Farzad M."/>
            <person name="Carlton J.M."/>
            <person name="Smith R.K. Jr."/>
            <person name="Garg J."/>
            <person name="Pearlman R.E."/>
            <person name="Karrer K.M."/>
            <person name="Sun L."/>
            <person name="Manning G."/>
            <person name="Elde N.C."/>
            <person name="Turkewitz A.P."/>
            <person name="Asai D.J."/>
            <person name="Wilkes D.E."/>
            <person name="Wang Y."/>
            <person name="Cai H."/>
            <person name="Collins K."/>
            <person name="Stewart B.A."/>
            <person name="Lee S.R."/>
            <person name="Wilamowska K."/>
            <person name="Weinberg Z."/>
            <person name="Ruzzo W.L."/>
            <person name="Wloga D."/>
            <person name="Gaertig J."/>
            <person name="Frankel J."/>
            <person name="Tsao C.-C."/>
            <person name="Gorovsky M.A."/>
            <person name="Keeling P.J."/>
            <person name="Waller R.F."/>
            <person name="Patron N.J."/>
            <person name="Cherry J.M."/>
            <person name="Stover N.A."/>
            <person name="Krieger C.J."/>
            <person name="del Toro C."/>
            <person name="Ryder H.F."/>
            <person name="Williamson S.C."/>
            <person name="Barbeau R.A."/>
            <person name="Hamilton E.P."/>
            <person name="Orias E."/>
        </authorList>
    </citation>
    <scope>NUCLEOTIDE SEQUENCE [LARGE SCALE GENOMIC DNA]</scope>
    <source>
        <strain evidence="6">SB210</strain>
    </source>
</reference>
<dbReference type="InterPro" id="IPR008978">
    <property type="entry name" value="HSP20-like_chaperone"/>
</dbReference>